<gene>
    <name evidence="6" type="ORF">QBE54_00415</name>
</gene>
<keyword evidence="2" id="KW-0479">Metal-binding</keyword>
<dbReference type="Proteomes" id="UP001461341">
    <property type="component" value="Chromosome"/>
</dbReference>
<proteinExistence type="predicted"/>
<dbReference type="Pfam" id="PF12838">
    <property type="entry name" value="Fer4_7"/>
    <property type="match status" value="1"/>
</dbReference>
<dbReference type="PANTHER" id="PTHR24960">
    <property type="entry name" value="PHOTOSYSTEM I IRON-SULFUR CENTER-RELATED"/>
    <property type="match status" value="1"/>
</dbReference>
<dbReference type="EMBL" id="CP121689">
    <property type="protein sequence ID" value="WZL76229.1"/>
    <property type="molecule type" value="Genomic_DNA"/>
</dbReference>
<dbReference type="PROSITE" id="PS00198">
    <property type="entry name" value="4FE4S_FER_1"/>
    <property type="match status" value="2"/>
</dbReference>
<reference evidence="6 7" key="1">
    <citation type="submission" date="2023-03" db="EMBL/GenBank/DDBJ databases">
        <title>Novel Species.</title>
        <authorList>
            <person name="Ma S."/>
        </authorList>
    </citation>
    <scope>NUCLEOTIDE SEQUENCE [LARGE SCALE GENOMIC DNA]</scope>
    <source>
        <strain evidence="6 7">B11</strain>
    </source>
</reference>
<accession>A0ABZ2YB58</accession>
<keyword evidence="4" id="KW-0411">Iron-sulfur</keyword>
<evidence type="ECO:0000256" key="2">
    <source>
        <dbReference type="ARBA" id="ARBA00022723"/>
    </source>
</evidence>
<dbReference type="PROSITE" id="PS51379">
    <property type="entry name" value="4FE4S_FER_2"/>
    <property type="match status" value="2"/>
</dbReference>
<sequence>MAEVYFVSLRAKDEKSSVLERVKRMTKKLLEGRLEKDDLVAVKVHFGERGNHGFIKPVFVRYIVEAIRDLGGKAFLTDTNTLYTGFRHNAFDHLETAYFHGFSYPSVPAPVIIADGLRGSDFKEVEVNLKHFKTVKVASAIHEADFLLVVTHVKGHIEAGLGGSIKNVGMGCASRSGKQLQHGETFIPSPDQEKCIGCRRCVVHCPAEALYLDANGKARVLVENCISCAECVIYCPTEAIGISWSSSSVTLQERMVEYAYGVITSKKGKVGFINFLTEISPDCDCAPWHDASLVPDIGVLGSHDIVAVDQASADLVNNAPGLSNSGLKKAHQPGQDKFKDVHPQALWQTQIDYACALGLGEKKYSLVEI</sequence>
<feature type="domain" description="4Fe-4S ferredoxin-type" evidence="5">
    <location>
        <begin position="186"/>
        <end position="215"/>
    </location>
</feature>
<dbReference type="Gene3D" id="3.30.70.20">
    <property type="match status" value="1"/>
</dbReference>
<evidence type="ECO:0000256" key="3">
    <source>
        <dbReference type="ARBA" id="ARBA00023004"/>
    </source>
</evidence>
<dbReference type="SUPFAM" id="SSF54862">
    <property type="entry name" value="4Fe-4S ferredoxins"/>
    <property type="match status" value="1"/>
</dbReference>
<keyword evidence="3" id="KW-0408">Iron</keyword>
<dbReference type="PANTHER" id="PTHR24960:SF79">
    <property type="entry name" value="PHOTOSYSTEM I IRON-SULFUR CENTER"/>
    <property type="match status" value="1"/>
</dbReference>
<evidence type="ECO:0000256" key="4">
    <source>
        <dbReference type="ARBA" id="ARBA00023014"/>
    </source>
</evidence>
<evidence type="ECO:0000313" key="7">
    <source>
        <dbReference type="Proteomes" id="UP001461341"/>
    </source>
</evidence>
<dbReference type="InterPro" id="IPR007160">
    <property type="entry name" value="DUF362"/>
</dbReference>
<feature type="domain" description="4Fe-4S ferredoxin-type" evidence="5">
    <location>
        <begin position="216"/>
        <end position="245"/>
    </location>
</feature>
<evidence type="ECO:0000259" key="5">
    <source>
        <dbReference type="PROSITE" id="PS51379"/>
    </source>
</evidence>
<dbReference type="InterPro" id="IPR017900">
    <property type="entry name" value="4Fe4S_Fe_S_CS"/>
</dbReference>
<protein>
    <submittedName>
        <fullName evidence="6">DUF362 domain-containing protein</fullName>
    </submittedName>
</protein>
<dbReference type="InterPro" id="IPR017896">
    <property type="entry name" value="4Fe4S_Fe-S-bd"/>
</dbReference>
<dbReference type="Pfam" id="PF04015">
    <property type="entry name" value="DUF362"/>
    <property type="match status" value="1"/>
</dbReference>
<name>A0ABZ2YB58_9BACT</name>
<evidence type="ECO:0000313" key="6">
    <source>
        <dbReference type="EMBL" id="WZL76229.1"/>
    </source>
</evidence>
<evidence type="ECO:0000256" key="1">
    <source>
        <dbReference type="ARBA" id="ARBA00022485"/>
    </source>
</evidence>
<keyword evidence="1" id="KW-0004">4Fe-4S</keyword>
<keyword evidence="7" id="KW-1185">Reference proteome</keyword>
<dbReference type="RefSeq" id="WP_369018387.1">
    <property type="nucleotide sequence ID" value="NZ_CP121689.1"/>
</dbReference>
<dbReference type="InterPro" id="IPR050157">
    <property type="entry name" value="PSI_iron-sulfur_center"/>
</dbReference>
<organism evidence="6 7">
    <name type="scientific">Thermatribacter velox</name>
    <dbReference type="NCBI Taxonomy" id="3039681"/>
    <lineage>
        <taxon>Bacteria</taxon>
        <taxon>Pseudomonadati</taxon>
        <taxon>Atribacterota</taxon>
        <taxon>Atribacteria</taxon>
        <taxon>Atribacterales</taxon>
        <taxon>Thermatribacteraceae</taxon>
        <taxon>Thermatribacter</taxon>
    </lineage>
</organism>